<evidence type="ECO:0000256" key="5">
    <source>
        <dbReference type="ARBA" id="ARBA00023288"/>
    </source>
</evidence>
<dbReference type="EMBL" id="MLFT02000005">
    <property type="protein sequence ID" value="PHT48163.1"/>
    <property type="molecule type" value="Genomic_DNA"/>
</dbReference>
<feature type="region of interest" description="Disordered" evidence="6">
    <location>
        <begin position="158"/>
        <end position="211"/>
    </location>
</feature>
<dbReference type="Gene3D" id="1.10.510.10">
    <property type="entry name" value="Transferase(Phosphotransferase) domain 1"/>
    <property type="match status" value="2"/>
</dbReference>
<keyword evidence="8" id="KW-0418">Kinase</keyword>
<dbReference type="PANTHER" id="PTHR47985">
    <property type="entry name" value="OS07G0668900 PROTEIN"/>
    <property type="match status" value="1"/>
</dbReference>
<evidence type="ECO:0000259" key="7">
    <source>
        <dbReference type="PROSITE" id="PS50011"/>
    </source>
</evidence>
<dbReference type="Proteomes" id="UP000224567">
    <property type="component" value="Unassembled WGS sequence"/>
</dbReference>
<comment type="subcellular location">
    <subcellularLocation>
        <location evidence="1">Cell membrane</location>
        <topology evidence="1">Lipid-anchor</topology>
    </subcellularLocation>
</comment>
<feature type="domain" description="Protein kinase" evidence="7">
    <location>
        <begin position="1"/>
        <end position="211"/>
    </location>
</feature>
<dbReference type="InterPro" id="IPR011009">
    <property type="entry name" value="Kinase-like_dom_sf"/>
</dbReference>
<keyword evidence="4" id="KW-0472">Membrane</keyword>
<feature type="compositionally biased region" description="Basic and acidic residues" evidence="6">
    <location>
        <begin position="163"/>
        <end position="183"/>
    </location>
</feature>
<keyword evidence="9" id="KW-1185">Reference proteome</keyword>
<organism evidence="8 9">
    <name type="scientific">Capsicum baccatum</name>
    <name type="common">Peruvian pepper</name>
    <dbReference type="NCBI Taxonomy" id="33114"/>
    <lineage>
        <taxon>Eukaryota</taxon>
        <taxon>Viridiplantae</taxon>
        <taxon>Streptophyta</taxon>
        <taxon>Embryophyta</taxon>
        <taxon>Tracheophyta</taxon>
        <taxon>Spermatophyta</taxon>
        <taxon>Magnoliopsida</taxon>
        <taxon>eudicotyledons</taxon>
        <taxon>Gunneridae</taxon>
        <taxon>Pentapetalae</taxon>
        <taxon>asterids</taxon>
        <taxon>lamiids</taxon>
        <taxon>Solanales</taxon>
        <taxon>Solanaceae</taxon>
        <taxon>Solanoideae</taxon>
        <taxon>Capsiceae</taxon>
        <taxon>Capsicum</taxon>
    </lineage>
</organism>
<protein>
    <submittedName>
        <fullName evidence="8">Serine/threonine-protein kinase PBS1</fullName>
    </submittedName>
</protein>
<keyword evidence="8" id="KW-0808">Transferase</keyword>
<accession>A0A2G2WSE6</accession>
<proteinExistence type="predicted"/>
<evidence type="ECO:0000256" key="4">
    <source>
        <dbReference type="ARBA" id="ARBA00023136"/>
    </source>
</evidence>
<dbReference type="OrthoDB" id="4062651at2759"/>
<evidence type="ECO:0000256" key="6">
    <source>
        <dbReference type="SAM" id="MobiDB-lite"/>
    </source>
</evidence>
<sequence length="211" mass="23313">MKIAAGAAKGLEYLHDKTNPPVIYRDFKSSNILLDLSYFPKLSDFGLAKLGPTGDKSHVSTRSHGNLWLLCSRAIDSSQPQGLQNLVDWARPLFNDRRKFMKLADPRLQGQFPMRGLYQALAVTSMCIQEQAAGRPPIRDVVNAISYLVNQAYDPCAVPGHGADNDDTKNKNERDGRISRNEDEAGEVLAGNGTRKEDPRGMTLRGKQQGC</sequence>
<dbReference type="PANTHER" id="PTHR47985:SF44">
    <property type="entry name" value="SERINE_THREONINE-PROTEIN KINASE PBS1"/>
    <property type="match status" value="1"/>
</dbReference>
<dbReference type="GO" id="GO:0004674">
    <property type="term" value="F:protein serine/threonine kinase activity"/>
    <property type="evidence" value="ECO:0007669"/>
    <property type="project" value="UniProtKB-KW"/>
</dbReference>
<keyword evidence="2" id="KW-1003">Cell membrane</keyword>
<evidence type="ECO:0000256" key="3">
    <source>
        <dbReference type="ARBA" id="ARBA00022527"/>
    </source>
</evidence>
<dbReference type="GO" id="GO:0005886">
    <property type="term" value="C:plasma membrane"/>
    <property type="evidence" value="ECO:0007669"/>
    <property type="project" value="UniProtKB-SubCell"/>
</dbReference>
<dbReference type="InterPro" id="IPR008271">
    <property type="entry name" value="Ser/Thr_kinase_AS"/>
</dbReference>
<dbReference type="Pfam" id="PF00069">
    <property type="entry name" value="Pkinase"/>
    <property type="match status" value="1"/>
</dbReference>
<gene>
    <name evidence="8" type="ORF">CQW23_12371</name>
</gene>
<keyword evidence="3" id="KW-0723">Serine/threonine-protein kinase</keyword>
<evidence type="ECO:0000256" key="2">
    <source>
        <dbReference type="ARBA" id="ARBA00022475"/>
    </source>
</evidence>
<name>A0A2G2WSE6_CAPBA</name>
<dbReference type="PROSITE" id="PS00108">
    <property type="entry name" value="PROTEIN_KINASE_ST"/>
    <property type="match status" value="1"/>
</dbReference>
<evidence type="ECO:0000313" key="8">
    <source>
        <dbReference type="EMBL" id="PHT48163.1"/>
    </source>
</evidence>
<keyword evidence="5" id="KW-0449">Lipoprotein</keyword>
<reference evidence="9" key="2">
    <citation type="journal article" date="2017" name="J. Anim. Genet.">
        <title>Multiple reference genome sequences of hot pepper reveal the massive evolution of plant disease resistance genes by retroduplication.</title>
        <authorList>
            <person name="Kim S."/>
            <person name="Park J."/>
            <person name="Yeom S.-I."/>
            <person name="Kim Y.-M."/>
            <person name="Seo E."/>
            <person name="Kim K.-T."/>
            <person name="Kim M.-S."/>
            <person name="Lee J.M."/>
            <person name="Cheong K."/>
            <person name="Shin H.-S."/>
            <person name="Kim S.-B."/>
            <person name="Han K."/>
            <person name="Lee J."/>
            <person name="Park M."/>
            <person name="Lee H.-A."/>
            <person name="Lee H.-Y."/>
            <person name="Lee Y."/>
            <person name="Oh S."/>
            <person name="Lee J.H."/>
            <person name="Choi E."/>
            <person name="Choi E."/>
            <person name="Lee S.E."/>
            <person name="Jeon J."/>
            <person name="Kim H."/>
            <person name="Choi G."/>
            <person name="Song H."/>
            <person name="Lee J."/>
            <person name="Lee S.-C."/>
            <person name="Kwon J.-K."/>
            <person name="Lee H.-Y."/>
            <person name="Koo N."/>
            <person name="Hong Y."/>
            <person name="Kim R.W."/>
            <person name="Kang W.-H."/>
            <person name="Huh J.H."/>
            <person name="Kang B.-C."/>
            <person name="Yang T.-J."/>
            <person name="Lee Y.-H."/>
            <person name="Bennetzen J.L."/>
            <person name="Choi D."/>
        </authorList>
    </citation>
    <scope>NUCLEOTIDE SEQUENCE [LARGE SCALE GENOMIC DNA]</scope>
    <source>
        <strain evidence="9">cv. PBC81</strain>
    </source>
</reference>
<dbReference type="AlphaFoldDB" id="A0A2G2WSE6"/>
<dbReference type="SUPFAM" id="SSF56112">
    <property type="entry name" value="Protein kinase-like (PK-like)"/>
    <property type="match status" value="1"/>
</dbReference>
<evidence type="ECO:0000256" key="1">
    <source>
        <dbReference type="ARBA" id="ARBA00004193"/>
    </source>
</evidence>
<comment type="caution">
    <text evidence="8">The sequence shown here is derived from an EMBL/GenBank/DDBJ whole genome shotgun (WGS) entry which is preliminary data.</text>
</comment>
<reference evidence="8 9" key="1">
    <citation type="journal article" date="2017" name="Genome Biol.">
        <title>New reference genome sequences of hot pepper reveal the massive evolution of plant disease-resistance genes by retroduplication.</title>
        <authorList>
            <person name="Kim S."/>
            <person name="Park J."/>
            <person name="Yeom S.I."/>
            <person name="Kim Y.M."/>
            <person name="Seo E."/>
            <person name="Kim K.T."/>
            <person name="Kim M.S."/>
            <person name="Lee J.M."/>
            <person name="Cheong K."/>
            <person name="Shin H.S."/>
            <person name="Kim S.B."/>
            <person name="Han K."/>
            <person name="Lee J."/>
            <person name="Park M."/>
            <person name="Lee H.A."/>
            <person name="Lee H.Y."/>
            <person name="Lee Y."/>
            <person name="Oh S."/>
            <person name="Lee J.H."/>
            <person name="Choi E."/>
            <person name="Choi E."/>
            <person name="Lee S.E."/>
            <person name="Jeon J."/>
            <person name="Kim H."/>
            <person name="Choi G."/>
            <person name="Song H."/>
            <person name="Lee J."/>
            <person name="Lee S.C."/>
            <person name="Kwon J.K."/>
            <person name="Lee H.Y."/>
            <person name="Koo N."/>
            <person name="Hong Y."/>
            <person name="Kim R.W."/>
            <person name="Kang W.H."/>
            <person name="Huh J.H."/>
            <person name="Kang B.C."/>
            <person name="Yang T.J."/>
            <person name="Lee Y.H."/>
            <person name="Bennetzen J.L."/>
            <person name="Choi D."/>
        </authorList>
    </citation>
    <scope>NUCLEOTIDE SEQUENCE [LARGE SCALE GENOMIC DNA]</scope>
    <source>
        <strain evidence="9">cv. PBC81</strain>
    </source>
</reference>
<evidence type="ECO:0000313" key="9">
    <source>
        <dbReference type="Proteomes" id="UP000224567"/>
    </source>
</evidence>
<dbReference type="InterPro" id="IPR000719">
    <property type="entry name" value="Prot_kinase_dom"/>
</dbReference>
<dbReference type="PROSITE" id="PS50011">
    <property type="entry name" value="PROTEIN_KINASE_DOM"/>
    <property type="match status" value="1"/>
</dbReference>
<dbReference type="GO" id="GO:0005524">
    <property type="term" value="F:ATP binding"/>
    <property type="evidence" value="ECO:0007669"/>
    <property type="project" value="InterPro"/>
</dbReference>